<protein>
    <submittedName>
        <fullName evidence="2">Uncharacterized protein</fullName>
    </submittedName>
</protein>
<proteinExistence type="predicted"/>
<evidence type="ECO:0000313" key="3">
    <source>
        <dbReference type="Proteomes" id="UP000829580"/>
    </source>
</evidence>
<name>A0ABY3VTV1_9HYPH</name>
<evidence type="ECO:0000313" key="2">
    <source>
        <dbReference type="EMBL" id="UNF28803.1"/>
    </source>
</evidence>
<accession>A0ABY3VTV1</accession>
<evidence type="ECO:0000256" key="1">
    <source>
        <dbReference type="SAM" id="Phobius"/>
    </source>
</evidence>
<keyword evidence="1" id="KW-1133">Transmembrane helix</keyword>
<organism evidence="2 3">
    <name type="scientific">Bartonella krasnovii</name>
    <dbReference type="NCBI Taxonomy" id="2267275"/>
    <lineage>
        <taxon>Bacteria</taxon>
        <taxon>Pseudomonadati</taxon>
        <taxon>Pseudomonadota</taxon>
        <taxon>Alphaproteobacteria</taxon>
        <taxon>Hyphomicrobiales</taxon>
        <taxon>Bartonellaceae</taxon>
        <taxon>Bartonella</taxon>
    </lineage>
</organism>
<keyword evidence="1" id="KW-0472">Membrane</keyword>
<dbReference type="EMBL" id="CP093033">
    <property type="protein sequence ID" value="UNF28803.1"/>
    <property type="molecule type" value="Genomic_DNA"/>
</dbReference>
<gene>
    <name evidence="2" type="ORF">MNL13_06215</name>
</gene>
<feature type="transmembrane region" description="Helical" evidence="1">
    <location>
        <begin position="105"/>
        <end position="124"/>
    </location>
</feature>
<keyword evidence="1" id="KW-0812">Transmembrane</keyword>
<reference evidence="2 3" key="1">
    <citation type="submission" date="2022-02" db="EMBL/GenBank/DDBJ databases">
        <title>Genomic structural plasticity of rodent-associated Bartonella in nature.</title>
        <authorList>
            <person name="Sousa K.C.M."/>
            <person name="Gutierrez R."/>
            <person name="Yahalomi D."/>
            <person name="Shalit T."/>
            <person name="Markus B."/>
            <person name="Nachum-Biala Y."/>
            <person name="Hawlena H."/>
            <person name="Marcos-Hadad E."/>
            <person name="Hazkani-Covo E."/>
            <person name="Neves H.R."/>
            <person name="Covo S."/>
            <person name="Harrus S."/>
        </authorList>
    </citation>
    <scope>NUCLEOTIDE SEQUENCE [LARGE SCALE GENOMIC DNA]</scope>
    <source>
        <strain evidence="2 3">B35_1_2</strain>
    </source>
</reference>
<sequence>MCVLRIEVSFKGNRGIFSFVVQCRKNLLILSTRCRAIDLNHWLFGGLYPCHFLHRLVMKKNKGADSYGGGCVSFAVLRQGLGGIGSFSRLWSNVAKICLSFPPDVALLILIIGFLGAYILATFFTG</sequence>
<dbReference type="Proteomes" id="UP000829580">
    <property type="component" value="Chromosome"/>
</dbReference>
<dbReference type="RefSeq" id="WP_241439142.1">
    <property type="nucleotide sequence ID" value="NZ_CP093033.1"/>
</dbReference>
<keyword evidence="3" id="KW-1185">Reference proteome</keyword>